<evidence type="ECO:0000313" key="2">
    <source>
        <dbReference type="EMBL" id="SPC82794.1"/>
    </source>
</evidence>
<feature type="compositionally biased region" description="Basic and acidic residues" evidence="1">
    <location>
        <begin position="1"/>
        <end position="13"/>
    </location>
</feature>
<feature type="region of interest" description="Disordered" evidence="1">
    <location>
        <begin position="1"/>
        <end position="62"/>
    </location>
</feature>
<organism evidence="2">
    <name type="scientific">Fagus sylvatica</name>
    <name type="common">Beechnut</name>
    <dbReference type="NCBI Taxonomy" id="28930"/>
    <lineage>
        <taxon>Eukaryota</taxon>
        <taxon>Viridiplantae</taxon>
        <taxon>Streptophyta</taxon>
        <taxon>Embryophyta</taxon>
        <taxon>Tracheophyta</taxon>
        <taxon>Spermatophyta</taxon>
        <taxon>Magnoliopsida</taxon>
        <taxon>eudicotyledons</taxon>
        <taxon>Gunneridae</taxon>
        <taxon>Pentapetalae</taxon>
        <taxon>rosids</taxon>
        <taxon>fabids</taxon>
        <taxon>Fagales</taxon>
        <taxon>Fagaceae</taxon>
        <taxon>Fagus</taxon>
    </lineage>
</organism>
<feature type="compositionally biased region" description="Basic and acidic residues" evidence="1">
    <location>
        <begin position="47"/>
        <end position="62"/>
    </location>
</feature>
<feature type="compositionally biased region" description="Polar residues" evidence="1">
    <location>
        <begin position="28"/>
        <end position="45"/>
    </location>
</feature>
<sequence>MKMTQKRRESYDHPHHHIDVHHRYPKPNNLQIANPSRRSLLQPKQTVMRESERRGSPGRDEREIGVARLRRCLRVASLAPLLPHGGLYSPLHCLLCHASHID</sequence>
<gene>
    <name evidence="2" type="ORF">FSB_LOCUS10676</name>
</gene>
<dbReference type="EMBL" id="OIVN01000601">
    <property type="protein sequence ID" value="SPC82794.1"/>
    <property type="molecule type" value="Genomic_DNA"/>
</dbReference>
<proteinExistence type="predicted"/>
<protein>
    <submittedName>
        <fullName evidence="2">Uncharacterized protein</fullName>
    </submittedName>
</protein>
<accession>A0A2N9F7Q5</accession>
<reference evidence="2" key="1">
    <citation type="submission" date="2018-02" db="EMBL/GenBank/DDBJ databases">
        <authorList>
            <person name="Cohen D.B."/>
            <person name="Kent A.D."/>
        </authorList>
    </citation>
    <scope>NUCLEOTIDE SEQUENCE</scope>
</reference>
<feature type="compositionally biased region" description="Basic residues" evidence="1">
    <location>
        <begin position="14"/>
        <end position="25"/>
    </location>
</feature>
<evidence type="ECO:0000256" key="1">
    <source>
        <dbReference type="SAM" id="MobiDB-lite"/>
    </source>
</evidence>
<name>A0A2N9F7Q5_FAGSY</name>
<dbReference type="AlphaFoldDB" id="A0A2N9F7Q5"/>